<feature type="compositionally biased region" description="Polar residues" evidence="1">
    <location>
        <begin position="1"/>
        <end position="18"/>
    </location>
</feature>
<protein>
    <submittedName>
        <fullName evidence="2">ORF126</fullName>
    </submittedName>
</protein>
<dbReference type="RefSeq" id="YP_009345844.1">
    <property type="nucleotide sequence ID" value="NC_033780.2"/>
</dbReference>
<dbReference type="EMBL" id="KX855660">
    <property type="protein sequence ID" value="AQQ80393.1"/>
    <property type="molecule type" value="Genomic_DNA"/>
</dbReference>
<accession>A0A1S5YE16</accession>
<dbReference type="Proteomes" id="UP000203651">
    <property type="component" value="Segment"/>
</dbReference>
<organism evidence="2 3">
    <name type="scientific">Betabaculovirus altermyunipunctae</name>
    <dbReference type="NCBI Taxonomy" id="3051996"/>
    <lineage>
        <taxon>Viruses</taxon>
        <taxon>Viruses incertae sedis</taxon>
        <taxon>Naldaviricetes</taxon>
        <taxon>Lefavirales</taxon>
        <taxon>Baculoviridae</taxon>
        <taxon>Betabaculovirus</taxon>
    </lineage>
</organism>
<evidence type="ECO:0000313" key="3">
    <source>
        <dbReference type="Proteomes" id="UP000203651"/>
    </source>
</evidence>
<name>A0A1S5YE16_9BBAC</name>
<dbReference type="GeneID" id="39105804"/>
<evidence type="ECO:0000256" key="1">
    <source>
        <dbReference type="SAM" id="MobiDB-lite"/>
    </source>
</evidence>
<sequence length="70" mass="8133">MSSKYSNDYPNNKQQSGGSYVKNAHFTMGNLVEKVVNHEYAKQMKQKDYAGWLKSDAGSNWQTRQNTKQW</sequence>
<keyword evidence="3" id="KW-1185">Reference proteome</keyword>
<dbReference type="KEGG" id="vg:39105804"/>
<proteinExistence type="predicted"/>
<reference evidence="2 3" key="1">
    <citation type="journal article" date="2017" name="PLoS ONE">
        <title>The Complete Genome Sequence of a Second Distinct Betabaculovirus from the True Armyworm, Mythimna unipuncta.</title>
        <authorList>
            <person name="Harrison R.L."/>
            <person name="Rowley D.L."/>
            <person name="Mowery J."/>
            <person name="Bauchan G.R."/>
            <person name="Theilmann D.A."/>
            <person name="Rohrmann G.F."/>
            <person name="Erlandson M.A."/>
        </authorList>
    </citation>
    <scope>NUCLEOTIDE SEQUENCE [LARGE SCALE GENOMIC DNA]</scope>
    <source>
        <strain evidence="2">MyunGV#8</strain>
    </source>
</reference>
<feature type="region of interest" description="Disordered" evidence="1">
    <location>
        <begin position="1"/>
        <end position="21"/>
    </location>
</feature>
<evidence type="ECO:0000313" key="2">
    <source>
        <dbReference type="EMBL" id="AQQ80393.1"/>
    </source>
</evidence>